<dbReference type="InterPro" id="IPR029058">
    <property type="entry name" value="AB_hydrolase_fold"/>
</dbReference>
<dbReference type="GO" id="GO:0006508">
    <property type="term" value="P:proteolysis"/>
    <property type="evidence" value="ECO:0007669"/>
    <property type="project" value="UniProtKB-KW"/>
</dbReference>
<evidence type="ECO:0000256" key="6">
    <source>
        <dbReference type="ARBA" id="ARBA00023180"/>
    </source>
</evidence>
<dbReference type="PANTHER" id="PTHR11802:SF472">
    <property type="entry name" value="SERINE CARBOXYPEPTIDASE CPVL-RELATED"/>
    <property type="match status" value="1"/>
</dbReference>
<comment type="caution">
    <text evidence="8">The sequence shown here is derived from an EMBL/GenBank/DDBJ whole genome shotgun (WGS) entry which is preliminary data.</text>
</comment>
<keyword evidence="5" id="KW-0378">Hydrolase</keyword>
<protein>
    <submittedName>
        <fullName evidence="8">Carboxypeptidase</fullName>
    </submittedName>
</protein>
<dbReference type="InterPro" id="IPR001563">
    <property type="entry name" value="Peptidase_S10"/>
</dbReference>
<evidence type="ECO:0000256" key="5">
    <source>
        <dbReference type="ARBA" id="ARBA00022801"/>
    </source>
</evidence>
<organism evidence="8 9">
    <name type="scientific">Elysia marginata</name>
    <dbReference type="NCBI Taxonomy" id="1093978"/>
    <lineage>
        <taxon>Eukaryota</taxon>
        <taxon>Metazoa</taxon>
        <taxon>Spiralia</taxon>
        <taxon>Lophotrochozoa</taxon>
        <taxon>Mollusca</taxon>
        <taxon>Gastropoda</taxon>
        <taxon>Heterobranchia</taxon>
        <taxon>Euthyneura</taxon>
        <taxon>Panpulmonata</taxon>
        <taxon>Sacoglossa</taxon>
        <taxon>Placobranchoidea</taxon>
        <taxon>Plakobranchidae</taxon>
        <taxon>Elysia</taxon>
    </lineage>
</organism>
<reference evidence="8 9" key="1">
    <citation type="journal article" date="2021" name="Elife">
        <title>Chloroplast acquisition without the gene transfer in kleptoplastic sea slugs, Plakobranchus ocellatus.</title>
        <authorList>
            <person name="Maeda T."/>
            <person name="Takahashi S."/>
            <person name="Yoshida T."/>
            <person name="Shimamura S."/>
            <person name="Takaki Y."/>
            <person name="Nagai Y."/>
            <person name="Toyoda A."/>
            <person name="Suzuki Y."/>
            <person name="Arimoto A."/>
            <person name="Ishii H."/>
            <person name="Satoh N."/>
            <person name="Nishiyama T."/>
            <person name="Hasebe M."/>
            <person name="Maruyama T."/>
            <person name="Minagawa J."/>
            <person name="Obokata J."/>
            <person name="Shigenobu S."/>
        </authorList>
    </citation>
    <scope>NUCLEOTIDE SEQUENCE [LARGE SCALE GENOMIC DNA]</scope>
</reference>
<evidence type="ECO:0000256" key="3">
    <source>
        <dbReference type="ARBA" id="ARBA00022670"/>
    </source>
</evidence>
<keyword evidence="9" id="KW-1185">Reference proteome</keyword>
<dbReference type="InterPro" id="IPR033124">
    <property type="entry name" value="Ser_caboxypep_his_AS"/>
</dbReference>
<dbReference type="EMBL" id="BMAT01010427">
    <property type="protein sequence ID" value="GFS26680.1"/>
    <property type="molecule type" value="Genomic_DNA"/>
</dbReference>
<name>A0AAV4JWP5_9GAST</name>
<dbReference type="PANTHER" id="PTHR11802">
    <property type="entry name" value="SERINE PROTEASE FAMILY S10 SERINE CARBOXYPEPTIDASE"/>
    <property type="match status" value="1"/>
</dbReference>
<keyword evidence="2 8" id="KW-0121">Carboxypeptidase</keyword>
<comment type="similarity">
    <text evidence="1">Belongs to the peptidase S10 family.</text>
</comment>
<dbReference type="GO" id="GO:0004185">
    <property type="term" value="F:serine-type carboxypeptidase activity"/>
    <property type="evidence" value="ECO:0007669"/>
    <property type="project" value="InterPro"/>
</dbReference>
<keyword evidence="6" id="KW-0325">Glycoprotein</keyword>
<dbReference type="PROSITE" id="PS00560">
    <property type="entry name" value="CARBOXYPEPT_SER_HIS"/>
    <property type="match status" value="1"/>
</dbReference>
<keyword evidence="3" id="KW-0645">Protease</keyword>
<proteinExistence type="inferred from homology"/>
<evidence type="ECO:0000256" key="4">
    <source>
        <dbReference type="ARBA" id="ARBA00022729"/>
    </source>
</evidence>
<evidence type="ECO:0000256" key="7">
    <source>
        <dbReference type="SAM" id="SignalP"/>
    </source>
</evidence>
<dbReference type="Proteomes" id="UP000762676">
    <property type="component" value="Unassembled WGS sequence"/>
</dbReference>
<dbReference type="Pfam" id="PF00450">
    <property type="entry name" value="Peptidase_S10"/>
    <property type="match status" value="3"/>
</dbReference>
<accession>A0AAV4JWP5</accession>
<dbReference type="Gene3D" id="3.40.50.1820">
    <property type="entry name" value="alpha/beta hydrolase"/>
    <property type="match status" value="2"/>
</dbReference>
<feature type="signal peptide" evidence="7">
    <location>
        <begin position="1"/>
        <end position="30"/>
    </location>
</feature>
<gene>
    <name evidence="8" type="ORF">ElyMa_005222800</name>
</gene>
<evidence type="ECO:0000256" key="2">
    <source>
        <dbReference type="ARBA" id="ARBA00022645"/>
    </source>
</evidence>
<feature type="chain" id="PRO_5043663247" evidence="7">
    <location>
        <begin position="31"/>
        <end position="421"/>
    </location>
</feature>
<evidence type="ECO:0000256" key="1">
    <source>
        <dbReference type="ARBA" id="ARBA00009431"/>
    </source>
</evidence>
<evidence type="ECO:0000313" key="8">
    <source>
        <dbReference type="EMBL" id="GFS26680.1"/>
    </source>
</evidence>
<sequence>MLPGTQLFRSVLGLALLLAVLICEVDLTVAGQSEEPLLLSPLIHTGHIDRAQRLSKVKVECNDSTAIACDVPIPESFAGFLTVNRTIGAHYFFWYFPSQNKSAPLVVWLNGGPGFSSMLGLFTQHGPFQLIFRQESFDKELYLGGQSYAGKYISAAAYRTHLAITRNESRLPLKGIYMGGPFFAPEVMFPSTAEYVYSMGAAGRVEAQFFREITRNFSLSLLTGATGNLNVLGIMMDLLFLEVDFIYNYVEGNLPLHIKQVGFVHFLMNSANVRKAVHVGSRQYSILNLMVREDMGSDFFSSCRSELAAVLDSGLYKVLVYTGDFDVVTSSRMVDEALLQTSWSGQAEYARAWRSEWHGPATRTSYQRGRDQLYGFFSKTGVLCRVVVHGAGHDVPQDQPIVARLMMEQFVHTGCVRSLIS</sequence>
<evidence type="ECO:0000313" key="9">
    <source>
        <dbReference type="Proteomes" id="UP000762676"/>
    </source>
</evidence>
<keyword evidence="4 7" id="KW-0732">Signal</keyword>
<dbReference type="SUPFAM" id="SSF53474">
    <property type="entry name" value="alpha/beta-Hydrolases"/>
    <property type="match status" value="1"/>
</dbReference>
<dbReference type="AlphaFoldDB" id="A0AAV4JWP5"/>